<protein>
    <submittedName>
        <fullName evidence="14">Uromodulin-like 1</fullName>
    </submittedName>
</protein>
<dbReference type="PROSITE" id="PS00010">
    <property type="entry name" value="ASX_HYDROXYL"/>
    <property type="match status" value="1"/>
</dbReference>
<evidence type="ECO:0000259" key="11">
    <source>
        <dbReference type="PROSITE" id="PS51041"/>
    </source>
</evidence>
<dbReference type="GO" id="GO:0005509">
    <property type="term" value="F:calcium ion binding"/>
    <property type="evidence" value="ECO:0007669"/>
    <property type="project" value="InterPro"/>
</dbReference>
<feature type="domain" description="WAP" evidence="12">
    <location>
        <begin position="113"/>
        <end position="157"/>
    </location>
</feature>
<feature type="domain" description="SEA" evidence="8">
    <location>
        <begin position="430"/>
        <end position="538"/>
    </location>
</feature>
<keyword evidence="1 7" id="KW-0732">Signal</keyword>
<dbReference type="InterPro" id="IPR000152">
    <property type="entry name" value="EGF-type_Asp/Asn_hydroxyl_site"/>
</dbReference>
<dbReference type="PANTHER" id="PTHR14002">
    <property type="entry name" value="ENDOGLIN/TGF-BETA RECEPTOR TYPE III"/>
    <property type="match status" value="1"/>
</dbReference>
<dbReference type="InterPro" id="IPR000082">
    <property type="entry name" value="SEA_dom"/>
</dbReference>
<dbReference type="Pfam" id="PF23344">
    <property type="entry name" value="ZP-N"/>
    <property type="match status" value="1"/>
</dbReference>
<dbReference type="Pfam" id="PF00095">
    <property type="entry name" value="WAP"/>
    <property type="match status" value="1"/>
</dbReference>
<evidence type="ECO:0000256" key="4">
    <source>
        <dbReference type="PROSITE-ProRule" id="PRU00076"/>
    </source>
</evidence>
<dbReference type="Proteomes" id="UP000186698">
    <property type="component" value="Chromosome 2L"/>
</dbReference>
<sequence length="1113" mass="121907">MFGATILCVAALCLTAGLASGEMLESMISPYSYHVCEYPVTRNVSKVVAFQTPYEAAVPCPGWLPWRLCSKTHYRMEYRTIFLAETTNVTRCCEGYENVGHYCAKSLDTGGGVNSRPGKCSTIPEGMAGPSCEFDSDCPGLQKCCGFSHGSLCVPPAAPALDRNTIKYWYNGTIIIKMGFSELCHVDPGFYNHTRLLHSMISGALCPLNTSIHHISTKPDGTFAVKSQILIGINESESLPNILATLNSIVTRIPEIISIHLEDINECLHQELHPCLPDELCTKENGSYYCSRTSTTEQIKPPLHPSYWTTESPLMASHEPGHENLSSRLLPPPVGSNGTRLFCNCSMFKYLRISNVSGSGFYMDWSTDCPENQTYHVHVYTQNGFSSRHEISRSHMEISGLMAGDLYMVNVSFMDCMGHVHWTEGRVKHDAQILNVTLKITNYNLTEALSNTSSTEYLDFVTKFVQETKQALSKDFDPTQLMVEVESLKAGSILVYFTVALIGSQAPLNLSQSSFSFRNESGSFVIDSKSVSITDFNDCSSPLDNDCHESAQCINLYLSYTCQCLEEFIDINPSRPGRNCVGKMGFVGPPLLNATQPGTINEPSPTSSADTSFQPSITSEPSLLVITANTITPTHETGDKDMSHSVENSDVGNSTRSIMEQPKSENVTNPTAALPDPVPTQNKSKLSVWNTTTPHDVTQSSTTYVSSQSSTESPTSSMVTNLKTPNGTTMGPPMASFVHTDTTGTPLMSTTSNSTTKAGTMEMSQPPAIQVPVPVLLRDASTLICDVGRIGIIIQRTYLKQKFIDESSLYLGNPECNVTQTNGTHVLLQAGWNECGTVEHSNKTNVMVNTSLYHNIPTYPYPTARQLSSIFCVFANDILASTGYTPSGGFLTIIEKLEGGGTFLPEFQLFSGDQPISENLTFNATDNIKVQIRIKADDSQLKVVISDCWATPSWNSEDPISFPFIKQSCAVTETSTIIHTNGISNNATFETKIFSFVGDLSVVYIHCRLHVCKETEGSTCKPICGAISARSSSPNIYTGLARLGPIHQTPQSLKEETPKTTKMGPGYIALIIVVVLAFVAVLVAIFICWHERRTGKYKFTFKCQDVGYQVFSN</sequence>
<dbReference type="PROSITE" id="PS50026">
    <property type="entry name" value="EGF_3"/>
    <property type="match status" value="1"/>
</dbReference>
<dbReference type="SMART" id="SM00179">
    <property type="entry name" value="EGF_CA"/>
    <property type="match status" value="2"/>
</dbReference>
<feature type="region of interest" description="Disordered" evidence="5">
    <location>
        <begin position="741"/>
        <end position="763"/>
    </location>
</feature>
<dbReference type="InterPro" id="IPR000742">
    <property type="entry name" value="EGF"/>
</dbReference>
<evidence type="ECO:0000259" key="9">
    <source>
        <dbReference type="PROSITE" id="PS50026"/>
    </source>
</evidence>
<evidence type="ECO:0000259" key="12">
    <source>
        <dbReference type="PROSITE" id="PS51390"/>
    </source>
</evidence>
<dbReference type="GO" id="GO:0030414">
    <property type="term" value="F:peptidase inhibitor activity"/>
    <property type="evidence" value="ECO:0007669"/>
    <property type="project" value="InterPro"/>
</dbReference>
<feature type="region of interest" description="Disordered" evidence="5">
    <location>
        <begin position="634"/>
        <end position="719"/>
    </location>
</feature>
<keyword evidence="6" id="KW-0472">Membrane</keyword>
<dbReference type="RefSeq" id="XP_018101362.2">
    <property type="nucleotide sequence ID" value="XM_018245873.2"/>
</dbReference>
<dbReference type="GO" id="GO:0005615">
    <property type="term" value="C:extracellular space"/>
    <property type="evidence" value="ECO:0000318"/>
    <property type="project" value="GO_Central"/>
</dbReference>
<comment type="caution">
    <text evidence="4">Lacks conserved residue(s) required for the propagation of feature annotation.</text>
</comment>
<feature type="domain" description="ZP" evidence="10">
    <location>
        <begin position="784"/>
        <end position="1031"/>
    </location>
</feature>
<feature type="compositionally biased region" description="Polar residues" evidence="5">
    <location>
        <begin position="645"/>
        <end position="671"/>
    </location>
</feature>
<dbReference type="SMART" id="SM00181">
    <property type="entry name" value="EGF"/>
    <property type="match status" value="1"/>
</dbReference>
<dbReference type="AlphaFoldDB" id="A0A8J0UDE3"/>
<proteinExistence type="predicted"/>
<keyword evidence="13" id="KW-1185">Reference proteome</keyword>
<keyword evidence="2" id="KW-1015">Disulfide bond</keyword>
<dbReference type="InterPro" id="IPR036645">
    <property type="entry name" value="Elafin-like_sf"/>
</dbReference>
<evidence type="ECO:0000259" key="8">
    <source>
        <dbReference type="PROSITE" id="PS50024"/>
    </source>
</evidence>
<dbReference type="CTD" id="108707848"/>
<dbReference type="Gene3D" id="2.10.25.10">
    <property type="entry name" value="Laminin"/>
    <property type="match status" value="1"/>
</dbReference>
<keyword evidence="3" id="KW-0325">Glycoprotein</keyword>
<gene>
    <name evidence="14" type="primary">LOC108707848</name>
</gene>
<evidence type="ECO:0000256" key="6">
    <source>
        <dbReference type="SAM" id="Phobius"/>
    </source>
</evidence>
<reference evidence="14" key="1">
    <citation type="submission" date="2025-08" db="UniProtKB">
        <authorList>
            <consortium name="RefSeq"/>
        </authorList>
    </citation>
    <scope>IDENTIFICATION</scope>
    <source>
        <strain evidence="14">J_2021</strain>
        <tissue evidence="14">Erythrocytes</tissue>
    </source>
</reference>
<evidence type="ECO:0000256" key="2">
    <source>
        <dbReference type="ARBA" id="ARBA00023157"/>
    </source>
</evidence>
<evidence type="ECO:0000313" key="14">
    <source>
        <dbReference type="RefSeq" id="XP_018101362.2"/>
    </source>
</evidence>
<feature type="chain" id="PRO_5035279664" evidence="7">
    <location>
        <begin position="22"/>
        <end position="1113"/>
    </location>
</feature>
<dbReference type="SMART" id="SM00217">
    <property type="entry name" value="WAP"/>
    <property type="match status" value="1"/>
</dbReference>
<dbReference type="InterPro" id="IPR018097">
    <property type="entry name" value="EGF_Ca-bd_CS"/>
</dbReference>
<feature type="domain" description="EGF-like" evidence="9">
    <location>
        <begin position="535"/>
        <end position="574"/>
    </location>
</feature>
<dbReference type="OrthoDB" id="10040649at2759"/>
<organism evidence="13 14">
    <name type="scientific">Xenopus laevis</name>
    <name type="common">African clawed frog</name>
    <dbReference type="NCBI Taxonomy" id="8355"/>
    <lineage>
        <taxon>Eukaryota</taxon>
        <taxon>Metazoa</taxon>
        <taxon>Chordata</taxon>
        <taxon>Craniata</taxon>
        <taxon>Vertebrata</taxon>
        <taxon>Euteleostomi</taxon>
        <taxon>Amphibia</taxon>
        <taxon>Batrachia</taxon>
        <taxon>Anura</taxon>
        <taxon>Pipoidea</taxon>
        <taxon>Pipidae</taxon>
        <taxon>Xenopodinae</taxon>
        <taxon>Xenopus</taxon>
        <taxon>Xenopus</taxon>
    </lineage>
</organism>
<dbReference type="InterPro" id="IPR001507">
    <property type="entry name" value="ZP_dom"/>
</dbReference>
<dbReference type="Pfam" id="PF00100">
    <property type="entry name" value="Zona_pellucida"/>
    <property type="match status" value="1"/>
</dbReference>
<dbReference type="InterPro" id="IPR055355">
    <property type="entry name" value="ZP-C"/>
</dbReference>
<dbReference type="PROSITE" id="PS50024">
    <property type="entry name" value="SEA"/>
    <property type="match status" value="1"/>
</dbReference>
<dbReference type="SUPFAM" id="SSF57256">
    <property type="entry name" value="Elafin-like"/>
    <property type="match status" value="1"/>
</dbReference>
<dbReference type="PANTHER" id="PTHR14002:SF22">
    <property type="entry name" value="UROMODULIN-LIKE 1"/>
    <property type="match status" value="1"/>
</dbReference>
<feature type="compositionally biased region" description="Polar residues" evidence="5">
    <location>
        <begin position="679"/>
        <end position="696"/>
    </location>
</feature>
<dbReference type="InterPro" id="IPR048290">
    <property type="entry name" value="ZP_chr"/>
</dbReference>
<dbReference type="PROSITE" id="PS51390">
    <property type="entry name" value="WAP"/>
    <property type="match status" value="1"/>
</dbReference>
<dbReference type="Gene3D" id="2.60.40.4100">
    <property type="entry name" value="Zona pellucida, ZP-C domain"/>
    <property type="match status" value="1"/>
</dbReference>
<evidence type="ECO:0000256" key="3">
    <source>
        <dbReference type="ARBA" id="ARBA00023180"/>
    </source>
</evidence>
<keyword evidence="4" id="KW-0245">EGF-like domain</keyword>
<dbReference type="CDD" id="cd00054">
    <property type="entry name" value="EGF_CA"/>
    <property type="match status" value="1"/>
</dbReference>
<dbReference type="Gene3D" id="2.60.40.3210">
    <property type="entry name" value="Zona pellucida, ZP-N domain"/>
    <property type="match status" value="1"/>
</dbReference>
<dbReference type="InterPro" id="IPR008197">
    <property type="entry name" value="WAP_dom"/>
</dbReference>
<feature type="compositionally biased region" description="Polar residues" evidence="5">
    <location>
        <begin position="741"/>
        <end position="758"/>
    </location>
</feature>
<dbReference type="PROSITE" id="PS51034">
    <property type="entry name" value="ZP_2"/>
    <property type="match status" value="1"/>
</dbReference>
<keyword evidence="6" id="KW-0812">Transmembrane</keyword>
<dbReference type="PRINTS" id="PR00023">
    <property type="entry name" value="ZPELLUCIDA"/>
</dbReference>
<keyword evidence="6" id="KW-1133">Transmembrane helix</keyword>
<dbReference type="KEGG" id="xla:108707848"/>
<feature type="domain" description="EMI" evidence="11">
    <location>
        <begin position="32"/>
        <end position="105"/>
    </location>
</feature>
<dbReference type="SMART" id="SM00241">
    <property type="entry name" value="ZP"/>
    <property type="match status" value="1"/>
</dbReference>
<dbReference type="InterPro" id="IPR055356">
    <property type="entry name" value="ZP-N"/>
</dbReference>
<dbReference type="GO" id="GO:0071944">
    <property type="term" value="C:cell periphery"/>
    <property type="evidence" value="ECO:0007669"/>
    <property type="project" value="UniProtKB-ARBA"/>
</dbReference>
<dbReference type="InterPro" id="IPR011489">
    <property type="entry name" value="EMI_domain"/>
</dbReference>
<feature type="transmembrane region" description="Helical" evidence="6">
    <location>
        <begin position="1067"/>
        <end position="1089"/>
    </location>
</feature>
<dbReference type="PROSITE" id="PS51041">
    <property type="entry name" value="EMI"/>
    <property type="match status" value="1"/>
</dbReference>
<dbReference type="GO" id="GO:0009986">
    <property type="term" value="C:cell surface"/>
    <property type="evidence" value="ECO:0000318"/>
    <property type="project" value="GO_Central"/>
</dbReference>
<dbReference type="GeneID" id="108707848"/>
<evidence type="ECO:0000259" key="10">
    <source>
        <dbReference type="PROSITE" id="PS51034"/>
    </source>
</evidence>
<feature type="signal peptide" evidence="7">
    <location>
        <begin position="1"/>
        <end position="21"/>
    </location>
</feature>
<evidence type="ECO:0000256" key="7">
    <source>
        <dbReference type="SAM" id="SignalP"/>
    </source>
</evidence>
<evidence type="ECO:0000256" key="1">
    <source>
        <dbReference type="ARBA" id="ARBA00022729"/>
    </source>
</evidence>
<feature type="compositionally biased region" description="Low complexity" evidence="5">
    <location>
        <begin position="697"/>
        <end position="719"/>
    </location>
</feature>
<dbReference type="PROSITE" id="PS01187">
    <property type="entry name" value="EGF_CA"/>
    <property type="match status" value="1"/>
</dbReference>
<evidence type="ECO:0000256" key="5">
    <source>
        <dbReference type="SAM" id="MobiDB-lite"/>
    </source>
</evidence>
<accession>A0A8J0UDE3</accession>
<evidence type="ECO:0000313" key="13">
    <source>
        <dbReference type="Proteomes" id="UP000186698"/>
    </source>
</evidence>
<dbReference type="InterPro" id="IPR001881">
    <property type="entry name" value="EGF-like_Ca-bd_dom"/>
</dbReference>
<dbReference type="CDD" id="cd00199">
    <property type="entry name" value="WAP"/>
    <property type="match status" value="1"/>
</dbReference>
<dbReference type="InterPro" id="IPR042235">
    <property type="entry name" value="ZP-C_dom"/>
</dbReference>
<name>A0A8J0UDE3_XENLA</name>
<dbReference type="Gene3D" id="4.10.75.10">
    <property type="entry name" value="Elafin-like"/>
    <property type="match status" value="1"/>
</dbReference>